<evidence type="ECO:0000313" key="3">
    <source>
        <dbReference type="Proteomes" id="UP001140817"/>
    </source>
</evidence>
<reference evidence="2" key="1">
    <citation type="submission" date="2022-07" db="EMBL/GenBank/DDBJ databases">
        <title>Enhanced cultured diversity of the mouse gut microbiota enables custom-made synthetic communities.</title>
        <authorList>
            <person name="Afrizal A."/>
        </authorList>
    </citation>
    <scope>NUCLEOTIDE SEQUENCE</scope>
    <source>
        <strain evidence="2">DSM 29186</strain>
    </source>
</reference>
<keyword evidence="1" id="KW-1133">Transmembrane helix</keyword>
<feature type="transmembrane region" description="Helical" evidence="1">
    <location>
        <begin position="115"/>
        <end position="134"/>
    </location>
</feature>
<dbReference type="RefSeq" id="WP_052232970.1">
    <property type="nucleotide sequence ID" value="NZ_JANKBY010000179.1"/>
</dbReference>
<name>A0A9X2MDA0_9FIRM</name>
<dbReference type="InterPro" id="IPR021359">
    <property type="entry name" value="DUF2812"/>
</dbReference>
<keyword evidence="1" id="KW-0472">Membrane</keyword>
<dbReference type="Proteomes" id="UP001140817">
    <property type="component" value="Unassembled WGS sequence"/>
</dbReference>
<dbReference type="EMBL" id="JANKBY010000179">
    <property type="protein sequence ID" value="MCR1823707.1"/>
    <property type="molecule type" value="Genomic_DNA"/>
</dbReference>
<feature type="transmembrane region" description="Helical" evidence="1">
    <location>
        <begin position="204"/>
        <end position="224"/>
    </location>
</feature>
<feature type="transmembrane region" description="Helical" evidence="1">
    <location>
        <begin position="230"/>
        <end position="248"/>
    </location>
</feature>
<organism evidence="2 3">
    <name type="scientific">Terrisporobacter muris</name>
    <dbReference type="NCBI Taxonomy" id="2963284"/>
    <lineage>
        <taxon>Bacteria</taxon>
        <taxon>Bacillati</taxon>
        <taxon>Bacillota</taxon>
        <taxon>Clostridia</taxon>
        <taxon>Peptostreptococcales</taxon>
        <taxon>Peptostreptococcaceae</taxon>
        <taxon>Terrisporobacter</taxon>
    </lineage>
</organism>
<gene>
    <name evidence="2" type="ORF">NSA58_13005</name>
</gene>
<dbReference type="Pfam" id="PF11193">
    <property type="entry name" value="DUF2812"/>
    <property type="match status" value="1"/>
</dbReference>
<accession>A0A9X2MDA0</accession>
<evidence type="ECO:0000256" key="1">
    <source>
        <dbReference type="SAM" id="Phobius"/>
    </source>
</evidence>
<comment type="caution">
    <text evidence="2">The sequence shown here is derived from an EMBL/GenBank/DDBJ whole genome shotgun (WGS) entry which is preliminary data.</text>
</comment>
<evidence type="ECO:0000313" key="2">
    <source>
        <dbReference type="EMBL" id="MCR1823707.1"/>
    </source>
</evidence>
<protein>
    <submittedName>
        <fullName evidence="2">DUF2812 domain-containing protein</fullName>
    </submittedName>
</protein>
<dbReference type="AlphaFoldDB" id="A0A9X2MDA0"/>
<sequence>MRTGRDTLVKFITFKENECEAIEQYLEEKALEGWILNDISCSFFIFKKSQPKDYKFSVDIFTDLKTGEYIDFCEASGWQHLCSTNHYLIFFTEDKNITPIQTDEEIVLTKVGRAMAINTFIYIWISFSMVNNAYNTFFVPNLEYSKEIYGNDYVFMILICAVFTICPIIEIIRSGLWYFKFKKLVSLNENANYPSLKALKVKSIFLNLYIGTLIIVMIALVGDLGYLNTYVYTGFVLLLIVISVSKAFRIIKD</sequence>
<feature type="transmembrane region" description="Helical" evidence="1">
    <location>
        <begin position="154"/>
        <end position="172"/>
    </location>
</feature>
<proteinExistence type="predicted"/>
<keyword evidence="3" id="KW-1185">Reference proteome</keyword>
<keyword evidence="1" id="KW-0812">Transmembrane</keyword>